<feature type="compositionally biased region" description="Basic and acidic residues" evidence="1">
    <location>
        <begin position="103"/>
        <end position="114"/>
    </location>
</feature>
<accession>A0AAW1IH07</accession>
<keyword evidence="3" id="KW-1185">Reference proteome</keyword>
<gene>
    <name evidence="2" type="ORF">RND81_09G009100</name>
</gene>
<protein>
    <submittedName>
        <fullName evidence="2">Uncharacterized protein</fullName>
    </submittedName>
</protein>
<evidence type="ECO:0000313" key="3">
    <source>
        <dbReference type="Proteomes" id="UP001443914"/>
    </source>
</evidence>
<dbReference type="AlphaFoldDB" id="A0AAW1IH07"/>
<evidence type="ECO:0000256" key="1">
    <source>
        <dbReference type="SAM" id="MobiDB-lite"/>
    </source>
</evidence>
<reference evidence="2" key="1">
    <citation type="submission" date="2024-03" db="EMBL/GenBank/DDBJ databases">
        <title>WGS assembly of Saponaria officinalis var. Norfolk2.</title>
        <authorList>
            <person name="Jenkins J."/>
            <person name="Shu S."/>
            <person name="Grimwood J."/>
            <person name="Barry K."/>
            <person name="Goodstein D."/>
            <person name="Schmutz J."/>
            <person name="Leebens-Mack J."/>
            <person name="Osbourn A."/>
        </authorList>
    </citation>
    <scope>NUCLEOTIDE SEQUENCE [LARGE SCALE GENOMIC DNA]</scope>
    <source>
        <strain evidence="2">JIC</strain>
    </source>
</reference>
<dbReference type="EMBL" id="JBDFQZ010000009">
    <property type="protein sequence ID" value="KAK9688758.1"/>
    <property type="molecule type" value="Genomic_DNA"/>
</dbReference>
<dbReference type="Proteomes" id="UP001443914">
    <property type="component" value="Unassembled WGS sequence"/>
</dbReference>
<evidence type="ECO:0000313" key="2">
    <source>
        <dbReference type="EMBL" id="KAK9688758.1"/>
    </source>
</evidence>
<comment type="caution">
    <text evidence="2">The sequence shown here is derived from an EMBL/GenBank/DDBJ whole genome shotgun (WGS) entry which is preliminary data.</text>
</comment>
<organism evidence="2 3">
    <name type="scientific">Saponaria officinalis</name>
    <name type="common">Common soapwort</name>
    <name type="synonym">Lychnis saponaria</name>
    <dbReference type="NCBI Taxonomy" id="3572"/>
    <lineage>
        <taxon>Eukaryota</taxon>
        <taxon>Viridiplantae</taxon>
        <taxon>Streptophyta</taxon>
        <taxon>Embryophyta</taxon>
        <taxon>Tracheophyta</taxon>
        <taxon>Spermatophyta</taxon>
        <taxon>Magnoliopsida</taxon>
        <taxon>eudicotyledons</taxon>
        <taxon>Gunneridae</taxon>
        <taxon>Pentapetalae</taxon>
        <taxon>Caryophyllales</taxon>
        <taxon>Caryophyllaceae</taxon>
        <taxon>Caryophylleae</taxon>
        <taxon>Saponaria</taxon>
    </lineage>
</organism>
<proteinExistence type="predicted"/>
<sequence>MSARWLSSRSGGFWVKEKMSEDDINHLRHENIIRKIYAEYFAVDCYDDESFLKLERLGSQDFQILKSLHSDLKKYKRKNGIVPPPLKDPRLRPGFGVVSPESLKPRKDDAEVIE</sequence>
<name>A0AAW1IH07_SAPOF</name>
<feature type="region of interest" description="Disordered" evidence="1">
    <location>
        <begin position="79"/>
        <end position="114"/>
    </location>
</feature>